<keyword evidence="3" id="KW-1185">Reference proteome</keyword>
<dbReference type="Proteomes" id="UP001620295">
    <property type="component" value="Unassembled WGS sequence"/>
</dbReference>
<sequence length="155" mass="16449">MLRSLRRSTALAGGCVAALGLGLVLAAGSPAAAAAQTSVRTDPNGRYTAEEIHHFLEGFYGNHGPRPWEREHLVSDQLKEKAAENPGFDVLLCAQNTPRDIEVGEVTTAQSAGVGWATITTTWDGSPQTASFTAYVDLDGSKPMKLLDVYCGTDD</sequence>
<accession>A0ABW8LQS4</accession>
<reference evidence="2 3" key="1">
    <citation type="submission" date="2024-11" db="EMBL/GenBank/DDBJ databases">
        <title>The Natural Products Discovery Center: Release of the First 8490 Sequenced Strains for Exploring Actinobacteria Biosynthetic Diversity.</title>
        <authorList>
            <person name="Kalkreuter E."/>
            <person name="Kautsar S.A."/>
            <person name="Yang D."/>
            <person name="Bader C.D."/>
            <person name="Teijaro C.N."/>
            <person name="Fluegel L."/>
            <person name="Davis C.M."/>
            <person name="Simpson J.R."/>
            <person name="Lauterbach L."/>
            <person name="Steele A.D."/>
            <person name="Gui C."/>
            <person name="Meng S."/>
            <person name="Li G."/>
            <person name="Viehrig K."/>
            <person name="Ye F."/>
            <person name="Su P."/>
            <person name="Kiefer A.F."/>
            <person name="Nichols A."/>
            <person name="Cepeda A.J."/>
            <person name="Yan W."/>
            <person name="Fan B."/>
            <person name="Jiang Y."/>
            <person name="Adhikari A."/>
            <person name="Zheng C.-J."/>
            <person name="Schuster L."/>
            <person name="Cowan T.M."/>
            <person name="Smanski M.J."/>
            <person name="Chevrette M.G."/>
            <person name="De Carvalho L.P.S."/>
            <person name="Shen B."/>
        </authorList>
    </citation>
    <scope>NUCLEOTIDE SEQUENCE [LARGE SCALE GENOMIC DNA]</scope>
    <source>
        <strain evidence="2 3">NPDC020863</strain>
    </source>
</reference>
<organism evidence="2 3">
    <name type="scientific">Streptomyces milbemycinicus</name>
    <dbReference type="NCBI Taxonomy" id="476552"/>
    <lineage>
        <taxon>Bacteria</taxon>
        <taxon>Bacillati</taxon>
        <taxon>Actinomycetota</taxon>
        <taxon>Actinomycetes</taxon>
        <taxon>Kitasatosporales</taxon>
        <taxon>Streptomycetaceae</taxon>
        <taxon>Streptomyces</taxon>
    </lineage>
</organism>
<evidence type="ECO:0000313" key="3">
    <source>
        <dbReference type="Proteomes" id="UP001620295"/>
    </source>
</evidence>
<protein>
    <submittedName>
        <fullName evidence="2">Uncharacterized protein</fullName>
    </submittedName>
</protein>
<gene>
    <name evidence="2" type="ORF">ACI2L5_17015</name>
</gene>
<dbReference type="RefSeq" id="WP_358703260.1">
    <property type="nucleotide sequence ID" value="NZ_JBFACG010000009.1"/>
</dbReference>
<evidence type="ECO:0000313" key="2">
    <source>
        <dbReference type="EMBL" id="MFK4266621.1"/>
    </source>
</evidence>
<proteinExistence type="predicted"/>
<evidence type="ECO:0000256" key="1">
    <source>
        <dbReference type="SAM" id="SignalP"/>
    </source>
</evidence>
<keyword evidence="1" id="KW-0732">Signal</keyword>
<name>A0ABW8LQS4_9ACTN</name>
<dbReference type="EMBL" id="JBJDQH010000005">
    <property type="protein sequence ID" value="MFK4266621.1"/>
    <property type="molecule type" value="Genomic_DNA"/>
</dbReference>
<feature type="signal peptide" evidence="1">
    <location>
        <begin position="1"/>
        <end position="26"/>
    </location>
</feature>
<feature type="chain" id="PRO_5047032004" evidence="1">
    <location>
        <begin position="27"/>
        <end position="155"/>
    </location>
</feature>
<comment type="caution">
    <text evidence="2">The sequence shown here is derived from an EMBL/GenBank/DDBJ whole genome shotgun (WGS) entry which is preliminary data.</text>
</comment>